<keyword evidence="7" id="KW-1185">Reference proteome</keyword>
<keyword evidence="3" id="KW-0808">Transferase</keyword>
<dbReference type="Gene3D" id="3.40.640.10">
    <property type="entry name" value="Type I PLP-dependent aspartate aminotransferase-like (Major domain)"/>
    <property type="match status" value="1"/>
</dbReference>
<evidence type="ECO:0000256" key="2">
    <source>
        <dbReference type="ARBA" id="ARBA00022576"/>
    </source>
</evidence>
<dbReference type="Proteomes" id="UP000525987">
    <property type="component" value="Unassembled WGS sequence"/>
</dbReference>
<protein>
    <submittedName>
        <fullName evidence="6">DNA-binding transcriptional MocR family regulator</fullName>
    </submittedName>
</protein>
<comment type="cofactor">
    <cofactor evidence="1">
        <name>pyridoxal 5'-phosphate</name>
        <dbReference type="ChEBI" id="CHEBI:597326"/>
    </cofactor>
</comment>
<gene>
    <name evidence="6" type="ORF">FHR96_000155</name>
</gene>
<keyword evidence="2" id="KW-0032">Aminotransferase</keyword>
<comment type="caution">
    <text evidence="6">The sequence shown here is derived from an EMBL/GenBank/DDBJ whole genome shotgun (WGS) entry which is preliminary data.</text>
</comment>
<dbReference type="RefSeq" id="WP_221195644.1">
    <property type="nucleotide sequence ID" value="NZ_JACHXM010000001.1"/>
</dbReference>
<dbReference type="EMBL" id="JACHXM010000001">
    <property type="protein sequence ID" value="MBB3139309.1"/>
    <property type="molecule type" value="Genomic_DNA"/>
</dbReference>
<dbReference type="Pfam" id="PF00155">
    <property type="entry name" value="Aminotran_1_2"/>
    <property type="match status" value="1"/>
</dbReference>
<name>A0A7W5G3Q3_9GAMM</name>
<dbReference type="InterPro" id="IPR015424">
    <property type="entry name" value="PyrdxlP-dep_Trfase"/>
</dbReference>
<evidence type="ECO:0000259" key="5">
    <source>
        <dbReference type="Pfam" id="PF00155"/>
    </source>
</evidence>
<dbReference type="PANTHER" id="PTHR42790">
    <property type="entry name" value="AMINOTRANSFERASE"/>
    <property type="match status" value="1"/>
</dbReference>
<keyword evidence="6" id="KW-0238">DNA-binding</keyword>
<keyword evidence="4" id="KW-0663">Pyridoxal phosphate</keyword>
<dbReference type="InterPro" id="IPR050859">
    <property type="entry name" value="Class-I_PLP-dep_aminotransf"/>
</dbReference>
<proteinExistence type="predicted"/>
<dbReference type="InterPro" id="IPR015421">
    <property type="entry name" value="PyrdxlP-dep_Trfase_major"/>
</dbReference>
<dbReference type="GO" id="GO:0003677">
    <property type="term" value="F:DNA binding"/>
    <property type="evidence" value="ECO:0007669"/>
    <property type="project" value="UniProtKB-KW"/>
</dbReference>
<evidence type="ECO:0000313" key="7">
    <source>
        <dbReference type="Proteomes" id="UP000525987"/>
    </source>
</evidence>
<reference evidence="6 7" key="1">
    <citation type="submission" date="2020-08" db="EMBL/GenBank/DDBJ databases">
        <title>Genomic Encyclopedia of Type Strains, Phase III (KMG-III): the genomes of soil and plant-associated and newly described type strains.</title>
        <authorList>
            <person name="Whitman W."/>
        </authorList>
    </citation>
    <scope>NUCLEOTIDE SEQUENCE [LARGE SCALE GENOMIC DNA]</scope>
    <source>
        <strain evidence="6 7">CECT 5995</strain>
    </source>
</reference>
<evidence type="ECO:0000313" key="6">
    <source>
        <dbReference type="EMBL" id="MBB3139309.1"/>
    </source>
</evidence>
<evidence type="ECO:0000256" key="1">
    <source>
        <dbReference type="ARBA" id="ARBA00001933"/>
    </source>
</evidence>
<accession>A0A7W5G3Q3</accession>
<dbReference type="SUPFAM" id="SSF53383">
    <property type="entry name" value="PLP-dependent transferases"/>
    <property type="match status" value="1"/>
</dbReference>
<dbReference type="GO" id="GO:0008483">
    <property type="term" value="F:transaminase activity"/>
    <property type="evidence" value="ECO:0007669"/>
    <property type="project" value="UniProtKB-KW"/>
</dbReference>
<sequence>MNAGEGSDAFAYVVPDFANPTGETLGETERREILALAAERDMPVIEDSPYEMLRFDGISELPMQALDVEDSGSIDASRVVYCGSFSKVFTPGLRVGWVCASREIISRLTLIKQSSDLNSPAINQRVMLHLARMTYDEQVERACSIYRQKRDAMLSLLGDALPAGSRWTRPDGGMFVWVTLPSEIDTRELLATAGRDYGVAFVPGGAFHADGGGVNTLRLSYTLPTVDQIEVGLQRLGQAISASS</sequence>
<evidence type="ECO:0000256" key="4">
    <source>
        <dbReference type="ARBA" id="ARBA00022898"/>
    </source>
</evidence>
<dbReference type="InterPro" id="IPR004839">
    <property type="entry name" value="Aminotransferase_I/II_large"/>
</dbReference>
<dbReference type="AlphaFoldDB" id="A0A7W5G3Q3"/>
<dbReference type="GO" id="GO:1901605">
    <property type="term" value="P:alpha-amino acid metabolic process"/>
    <property type="evidence" value="ECO:0007669"/>
    <property type="project" value="TreeGrafter"/>
</dbReference>
<dbReference type="GO" id="GO:0030170">
    <property type="term" value="F:pyridoxal phosphate binding"/>
    <property type="evidence" value="ECO:0007669"/>
    <property type="project" value="InterPro"/>
</dbReference>
<organism evidence="6 7">
    <name type="scientific">Halomonas organivorans</name>
    <dbReference type="NCBI Taxonomy" id="257772"/>
    <lineage>
        <taxon>Bacteria</taxon>
        <taxon>Pseudomonadati</taxon>
        <taxon>Pseudomonadota</taxon>
        <taxon>Gammaproteobacteria</taxon>
        <taxon>Oceanospirillales</taxon>
        <taxon>Halomonadaceae</taxon>
        <taxon>Halomonas</taxon>
    </lineage>
</organism>
<dbReference type="InterPro" id="IPR015422">
    <property type="entry name" value="PyrdxlP-dep_Trfase_small"/>
</dbReference>
<evidence type="ECO:0000256" key="3">
    <source>
        <dbReference type="ARBA" id="ARBA00022679"/>
    </source>
</evidence>
<dbReference type="PANTHER" id="PTHR42790:SF19">
    <property type="entry name" value="KYNURENINE_ALPHA-AMINOADIPATE AMINOTRANSFERASE, MITOCHONDRIAL"/>
    <property type="match status" value="1"/>
</dbReference>
<dbReference type="CDD" id="cd00609">
    <property type="entry name" value="AAT_like"/>
    <property type="match status" value="1"/>
</dbReference>
<feature type="domain" description="Aminotransferase class I/classII large" evidence="5">
    <location>
        <begin position="18"/>
        <end position="236"/>
    </location>
</feature>
<dbReference type="Gene3D" id="3.90.1150.10">
    <property type="entry name" value="Aspartate Aminotransferase, domain 1"/>
    <property type="match status" value="1"/>
</dbReference>